<evidence type="ECO:0000313" key="2">
    <source>
        <dbReference type="Proteomes" id="UP000782610"/>
    </source>
</evidence>
<dbReference type="InterPro" id="IPR025412">
    <property type="entry name" value="DUF4304"/>
</dbReference>
<dbReference type="Pfam" id="PF14137">
    <property type="entry name" value="DUF4304"/>
    <property type="match status" value="1"/>
</dbReference>
<dbReference type="AlphaFoldDB" id="A0A933L486"/>
<proteinExistence type="predicted"/>
<comment type="caution">
    <text evidence="1">The sequence shown here is derived from an EMBL/GenBank/DDBJ whole genome shotgun (WGS) entry which is preliminary data.</text>
</comment>
<evidence type="ECO:0000313" key="1">
    <source>
        <dbReference type="EMBL" id="MBI4922151.1"/>
    </source>
</evidence>
<name>A0A933L486_9HYPH</name>
<gene>
    <name evidence="1" type="ORF">HY834_10400</name>
</gene>
<dbReference type="EMBL" id="JACRAF010000028">
    <property type="protein sequence ID" value="MBI4922151.1"/>
    <property type="molecule type" value="Genomic_DNA"/>
</dbReference>
<sequence length="164" mass="18637">MPALQTTFLKVVDRTANRLHPFGFTRWGLVMRLMAEGNAAIVSFQKSIYADAEQVEFTINLSIVCGRLWTQEARPLSLAREVDGHLQERIGFLLDEPDDVWWSIEPGIDGDRLADEVSDLVATRAVPYLRQYLTTEALIELWASGESPGMTDIQRERFLRQLVS</sequence>
<organism evidence="1 2">
    <name type="scientific">Devosia nanyangense</name>
    <dbReference type="NCBI Taxonomy" id="1228055"/>
    <lineage>
        <taxon>Bacteria</taxon>
        <taxon>Pseudomonadati</taxon>
        <taxon>Pseudomonadota</taxon>
        <taxon>Alphaproteobacteria</taxon>
        <taxon>Hyphomicrobiales</taxon>
        <taxon>Devosiaceae</taxon>
        <taxon>Devosia</taxon>
    </lineage>
</organism>
<accession>A0A933L486</accession>
<reference evidence="1" key="1">
    <citation type="submission" date="2020-07" db="EMBL/GenBank/DDBJ databases">
        <title>Huge and variable diversity of episymbiotic CPR bacteria and DPANN archaea in groundwater ecosystems.</title>
        <authorList>
            <person name="He C.Y."/>
            <person name="Keren R."/>
            <person name="Whittaker M."/>
            <person name="Farag I.F."/>
            <person name="Doudna J."/>
            <person name="Cate J.H.D."/>
            <person name="Banfield J.F."/>
        </authorList>
    </citation>
    <scope>NUCLEOTIDE SEQUENCE</scope>
    <source>
        <strain evidence="1">NC_groundwater_1586_Pr3_B-0.1um_66_15</strain>
    </source>
</reference>
<dbReference type="Proteomes" id="UP000782610">
    <property type="component" value="Unassembled WGS sequence"/>
</dbReference>
<protein>
    <submittedName>
        <fullName evidence="1">DUF4304 domain-containing protein</fullName>
    </submittedName>
</protein>